<dbReference type="PROSITE" id="PS00107">
    <property type="entry name" value="PROTEIN_KINASE_ATP"/>
    <property type="match status" value="1"/>
</dbReference>
<dbReference type="Gene3D" id="3.30.200.20">
    <property type="entry name" value="Phosphorylase Kinase, domain 1"/>
    <property type="match status" value="2"/>
</dbReference>
<dbReference type="RefSeq" id="XP_009493323.1">
    <property type="nucleotide sequence ID" value="XM_009495048.1"/>
</dbReference>
<dbReference type="PROSITE" id="PS00108">
    <property type="entry name" value="PROTEIN_KINASE_ST"/>
    <property type="match status" value="1"/>
</dbReference>
<dbReference type="InterPro" id="IPR050839">
    <property type="entry name" value="Rho-assoc_Ser/Thr_Kinase"/>
</dbReference>
<evidence type="ECO:0000256" key="10">
    <source>
        <dbReference type="PROSITE-ProRule" id="PRU10141"/>
    </source>
</evidence>
<reference evidence="13" key="1">
    <citation type="submission" date="2013-04" db="EMBL/GenBank/DDBJ databases">
        <title>The Genome Sequence of Fonticula alba ATCC 38817.</title>
        <authorList>
            <consortium name="The Broad Institute Genomics Platform"/>
            <person name="Russ C."/>
            <person name="Cuomo C."/>
            <person name="Burger G."/>
            <person name="Gray M.W."/>
            <person name="Holland P.W.H."/>
            <person name="King N."/>
            <person name="Lang F.B.F."/>
            <person name="Roger A.J."/>
            <person name="Ruiz-Trillo I."/>
            <person name="Brown M."/>
            <person name="Walker B."/>
            <person name="Young S."/>
            <person name="Zeng Q."/>
            <person name="Gargeya S."/>
            <person name="Fitzgerald M."/>
            <person name="Haas B."/>
            <person name="Abouelleil A."/>
            <person name="Allen A.W."/>
            <person name="Alvarado L."/>
            <person name="Arachchi H.M."/>
            <person name="Berlin A.M."/>
            <person name="Chapman S.B."/>
            <person name="Gainer-Dewar J."/>
            <person name="Goldberg J."/>
            <person name="Griggs A."/>
            <person name="Gujja S."/>
            <person name="Hansen M."/>
            <person name="Howarth C."/>
            <person name="Imamovic A."/>
            <person name="Ireland A."/>
            <person name="Larimer J."/>
            <person name="McCowan C."/>
            <person name="Murphy C."/>
            <person name="Pearson M."/>
            <person name="Poon T.W."/>
            <person name="Priest M."/>
            <person name="Roberts A."/>
            <person name="Saif S."/>
            <person name="Shea T."/>
            <person name="Sisk P."/>
            <person name="Sykes S."/>
            <person name="Wortman J."/>
            <person name="Nusbaum C."/>
            <person name="Birren B."/>
        </authorList>
    </citation>
    <scope>NUCLEOTIDE SEQUENCE [LARGE SCALE GENOMIC DNA]</scope>
    <source>
        <strain evidence="13">ATCC 38817</strain>
    </source>
</reference>
<feature type="compositionally biased region" description="Low complexity" evidence="11">
    <location>
        <begin position="181"/>
        <end position="212"/>
    </location>
</feature>
<feature type="binding site" evidence="10">
    <location>
        <position position="504"/>
    </location>
    <ligand>
        <name>ATP</name>
        <dbReference type="ChEBI" id="CHEBI:30616"/>
    </ligand>
</feature>
<feature type="compositionally biased region" description="Polar residues" evidence="11">
    <location>
        <begin position="304"/>
        <end position="314"/>
    </location>
</feature>
<dbReference type="EMBL" id="KB932202">
    <property type="protein sequence ID" value="KCV71745.1"/>
    <property type="molecule type" value="Genomic_DNA"/>
</dbReference>
<dbReference type="GeneID" id="20525891"/>
<name>A0A058ZBE5_FONAL</name>
<dbReference type="Proteomes" id="UP000030693">
    <property type="component" value="Unassembled WGS sequence"/>
</dbReference>
<evidence type="ECO:0000256" key="7">
    <source>
        <dbReference type="ARBA" id="ARBA00022840"/>
    </source>
</evidence>
<evidence type="ECO:0000256" key="4">
    <source>
        <dbReference type="ARBA" id="ARBA00022679"/>
    </source>
</evidence>
<evidence type="ECO:0000256" key="1">
    <source>
        <dbReference type="ARBA" id="ARBA00012513"/>
    </source>
</evidence>
<feature type="region of interest" description="Disordered" evidence="11">
    <location>
        <begin position="779"/>
        <end position="798"/>
    </location>
</feature>
<feature type="region of interest" description="Disordered" evidence="11">
    <location>
        <begin position="1042"/>
        <end position="1068"/>
    </location>
</feature>
<evidence type="ECO:0000313" key="13">
    <source>
        <dbReference type="EMBL" id="KCV71745.1"/>
    </source>
</evidence>
<keyword evidence="2" id="KW-0723">Serine/threonine-protein kinase</keyword>
<dbReference type="InterPro" id="IPR017441">
    <property type="entry name" value="Protein_kinase_ATP_BS"/>
</dbReference>
<feature type="compositionally biased region" description="Low complexity" evidence="11">
    <location>
        <begin position="220"/>
        <end position="240"/>
    </location>
</feature>
<evidence type="ECO:0000256" key="3">
    <source>
        <dbReference type="ARBA" id="ARBA00022553"/>
    </source>
</evidence>
<dbReference type="EC" id="2.7.11.1" evidence="1"/>
<feature type="compositionally biased region" description="Gly residues" evidence="11">
    <location>
        <begin position="1054"/>
        <end position="1067"/>
    </location>
</feature>
<dbReference type="SUPFAM" id="SSF56112">
    <property type="entry name" value="Protein kinase-like (PK-like)"/>
    <property type="match status" value="1"/>
</dbReference>
<feature type="region of interest" description="Disordered" evidence="11">
    <location>
        <begin position="1138"/>
        <end position="1165"/>
    </location>
</feature>
<feature type="region of interest" description="Disordered" evidence="11">
    <location>
        <begin position="153"/>
        <end position="353"/>
    </location>
</feature>
<dbReference type="CDD" id="cd21774">
    <property type="entry name" value="MobB_LATS"/>
    <property type="match status" value="1"/>
</dbReference>
<evidence type="ECO:0000256" key="6">
    <source>
        <dbReference type="ARBA" id="ARBA00022777"/>
    </source>
</evidence>
<comment type="catalytic activity">
    <reaction evidence="8">
        <text>L-threonyl-[protein] + ATP = O-phospho-L-threonyl-[protein] + ADP + H(+)</text>
        <dbReference type="Rhea" id="RHEA:46608"/>
        <dbReference type="Rhea" id="RHEA-COMP:11060"/>
        <dbReference type="Rhea" id="RHEA-COMP:11605"/>
        <dbReference type="ChEBI" id="CHEBI:15378"/>
        <dbReference type="ChEBI" id="CHEBI:30013"/>
        <dbReference type="ChEBI" id="CHEBI:30616"/>
        <dbReference type="ChEBI" id="CHEBI:61977"/>
        <dbReference type="ChEBI" id="CHEBI:456216"/>
        <dbReference type="EC" id="2.7.11.1"/>
    </reaction>
</comment>
<protein>
    <recommendedName>
        <fullName evidence="1">non-specific serine/threonine protein kinase</fullName>
        <ecNumber evidence="1">2.7.11.1</ecNumber>
    </recommendedName>
</protein>
<gene>
    <name evidence="13" type="ORF">H696_01166</name>
</gene>
<proteinExistence type="predicted"/>
<dbReference type="InterPro" id="IPR000719">
    <property type="entry name" value="Prot_kinase_dom"/>
</dbReference>
<evidence type="ECO:0000259" key="12">
    <source>
        <dbReference type="PROSITE" id="PS50011"/>
    </source>
</evidence>
<dbReference type="AlphaFoldDB" id="A0A058ZBE5"/>
<keyword evidence="7 10" id="KW-0067">ATP-binding</keyword>
<dbReference type="OrthoDB" id="3638488at2759"/>
<dbReference type="PANTHER" id="PTHR22988">
    <property type="entry name" value="MYOTONIC DYSTROPHY S/T KINASE-RELATED"/>
    <property type="match status" value="1"/>
</dbReference>
<keyword evidence="5 10" id="KW-0547">Nucleotide-binding</keyword>
<dbReference type="eggNOG" id="KOG0608">
    <property type="taxonomic scope" value="Eukaryota"/>
</dbReference>
<evidence type="ECO:0000256" key="9">
    <source>
        <dbReference type="ARBA" id="ARBA00048679"/>
    </source>
</evidence>
<evidence type="ECO:0000256" key="2">
    <source>
        <dbReference type="ARBA" id="ARBA00022527"/>
    </source>
</evidence>
<evidence type="ECO:0000313" key="14">
    <source>
        <dbReference type="Proteomes" id="UP000030693"/>
    </source>
</evidence>
<feature type="compositionally biased region" description="Acidic residues" evidence="11">
    <location>
        <begin position="25"/>
        <end position="34"/>
    </location>
</feature>
<dbReference type="STRING" id="691883.A0A058ZBE5"/>
<keyword evidence="14" id="KW-1185">Reference proteome</keyword>
<sequence length="1165" mass="122322">MTSSSVPSSDLISSSSSFHTSDIYSDSEDSDDSLGDIVLPPPEFAFCQSVAQSPGGLGGSPVAGSPRQASPGSPVAGTPMAVATGVAPALEGAPSPLSTTTAADEGPVTPSRRTPLSQPIRKKDISSPTDFSHPFHATSLEDMERFVAELAAEAQLVTSPPPATTPGVSVAPESVSPPSPSGVQDPGAPSHSAPPGSSSASSRLARLFGRSASKMKEAVSKSPGSRSASPSGSPSLSRQSSVREPHATGRSPVINSCDPVGNLVDLPAASGGGPGPMAGGASSDTIPPAAETEPLEQHEPVHQQMEQLSVSQQAPEPASEQHVQHGWEFSRSDAGSDASHYSEIEDLSQDPSIPPNLIEALMKFDESEFWNSGRTLIPSNELEAGEAGEATAVTLRHPSERTVQRSLSTKVWLETYYDSLHRIRIERKNRRTRLDEELDRMGASDELRRQMHTRLSRKETDYMRLRRQRVKTDSFETVRTIGRGAFGVVQLVRERSSGKVYAMKRLDKKEMIRQHQEGHVRAERDLLAAASAAASKSIVRLYHSFQDRDNLYLVMDYMAGGDLLNLLIRVDVLPEAQARVYMAEMALAIAEVHRLGFVHRDVKPDNFLFTSDGHLRISDFGLCTGFHWAHDARFYERQRRRASNIISESAGPGPLPSSALHPAAVDRTQAVAAAAATTAAHPGALPGGKAGRNNDSGDKVLFFRRLQRRAMAFSVVGTNNYIAPEVLLQVGYNFACDWWSLGVILFEMLYGYPPFFAPTRSETKSKIVHWRHHLRIPAASVPPRRPGTTGKNPEDRLPPYPVSMAARNLISRLICDPPDRLARLDDMRSHPFFAGIDWAAVRDQPAPWLPGLDSPTDTRYFDDFGDGDVAPGATMMNPPPPAAGAPVSVVPGGPAVGMAPHMGAAPVAHLLPAGAPVPLTHHVMLPVPGALVHAPGGGPHLVHPQLGQPLPAGPAAGPGYVFMPPGPGGGAPHPMVPFPGGPGVMGQHMSPDLLAAAAAAAAAAGGGGIAGSTLPPMGGPVASVAAGADEGAGSSLAVPSAGQPGGVATAPMATGGGGGGGGGGGSGVFTDTTDVDQFAFHGFTHIGFFNLTRFYEADDAESSRGRSASGSGDRPMDPLQKAVLSKLINDQVITSEKVLGWEDGSSPVSDSGNAGTDSPAANSQY</sequence>
<keyword evidence="6 13" id="KW-0418">Kinase</keyword>
<feature type="domain" description="Protein kinase" evidence="12">
    <location>
        <begin position="475"/>
        <end position="833"/>
    </location>
</feature>
<keyword evidence="3" id="KW-0597">Phosphoprotein</keyword>
<evidence type="ECO:0000256" key="5">
    <source>
        <dbReference type="ARBA" id="ARBA00022741"/>
    </source>
</evidence>
<dbReference type="InterPro" id="IPR011009">
    <property type="entry name" value="Kinase-like_dom_sf"/>
</dbReference>
<dbReference type="FunFam" id="3.30.200.20:FF:000192">
    <property type="entry name" value="Serine/threonine-protein kinase cot-1"/>
    <property type="match status" value="1"/>
</dbReference>
<dbReference type="PROSITE" id="PS50011">
    <property type="entry name" value="PROTEIN_KINASE_DOM"/>
    <property type="match status" value="1"/>
</dbReference>
<feature type="region of interest" description="Disordered" evidence="11">
    <location>
        <begin position="1"/>
        <end position="137"/>
    </location>
</feature>
<feature type="compositionally biased region" description="Basic and acidic residues" evidence="11">
    <location>
        <begin position="322"/>
        <end position="331"/>
    </location>
</feature>
<feature type="compositionally biased region" description="Polar residues" evidence="11">
    <location>
        <begin position="1146"/>
        <end position="1165"/>
    </location>
</feature>
<dbReference type="GO" id="GO:0004674">
    <property type="term" value="F:protein serine/threonine kinase activity"/>
    <property type="evidence" value="ECO:0007669"/>
    <property type="project" value="UniProtKB-KW"/>
</dbReference>
<organism evidence="13">
    <name type="scientific">Fonticula alba</name>
    <name type="common">Slime mold</name>
    <dbReference type="NCBI Taxonomy" id="691883"/>
    <lineage>
        <taxon>Eukaryota</taxon>
        <taxon>Rotosphaerida</taxon>
        <taxon>Fonticulaceae</taxon>
        <taxon>Fonticula</taxon>
    </lineage>
</organism>
<keyword evidence="4" id="KW-0808">Transferase</keyword>
<accession>A0A058ZBE5</accession>
<dbReference type="Pfam" id="PF00069">
    <property type="entry name" value="Pkinase"/>
    <property type="match status" value="2"/>
</dbReference>
<dbReference type="SMART" id="SM00220">
    <property type="entry name" value="S_TKc"/>
    <property type="match status" value="1"/>
</dbReference>
<dbReference type="InterPro" id="IPR008271">
    <property type="entry name" value="Ser/Thr_kinase_AS"/>
</dbReference>
<dbReference type="GO" id="GO:0005524">
    <property type="term" value="F:ATP binding"/>
    <property type="evidence" value="ECO:0007669"/>
    <property type="project" value="UniProtKB-UniRule"/>
</dbReference>
<evidence type="ECO:0000256" key="11">
    <source>
        <dbReference type="SAM" id="MobiDB-lite"/>
    </source>
</evidence>
<dbReference type="PANTHER" id="PTHR22988:SF76">
    <property type="entry name" value="CHROMOSOME UNDETERMINED SCAFFOLD_135, WHOLE GENOME SHOTGUN SEQUENCE"/>
    <property type="match status" value="1"/>
</dbReference>
<evidence type="ECO:0000256" key="8">
    <source>
        <dbReference type="ARBA" id="ARBA00047899"/>
    </source>
</evidence>
<comment type="catalytic activity">
    <reaction evidence="9">
        <text>L-seryl-[protein] + ATP = O-phospho-L-seryl-[protein] + ADP + H(+)</text>
        <dbReference type="Rhea" id="RHEA:17989"/>
        <dbReference type="Rhea" id="RHEA-COMP:9863"/>
        <dbReference type="Rhea" id="RHEA-COMP:11604"/>
        <dbReference type="ChEBI" id="CHEBI:15378"/>
        <dbReference type="ChEBI" id="CHEBI:29999"/>
        <dbReference type="ChEBI" id="CHEBI:30616"/>
        <dbReference type="ChEBI" id="CHEBI:83421"/>
        <dbReference type="ChEBI" id="CHEBI:456216"/>
        <dbReference type="EC" id="2.7.11.1"/>
    </reaction>
</comment>
<dbReference type="OMA" id="KEENARW"/>
<feature type="compositionally biased region" description="Low complexity" evidence="11">
    <location>
        <begin position="1"/>
        <end position="24"/>
    </location>
</feature>
<dbReference type="Gene3D" id="1.10.510.10">
    <property type="entry name" value="Transferase(Phosphotransferase) domain 1"/>
    <property type="match status" value="2"/>
</dbReference>